<evidence type="ECO:0000313" key="3">
    <source>
        <dbReference type="Proteomes" id="UP000286576"/>
    </source>
</evidence>
<dbReference type="EMBL" id="QXFL01000013">
    <property type="protein sequence ID" value="RIV82873.1"/>
    <property type="molecule type" value="Genomic_DNA"/>
</dbReference>
<dbReference type="Proteomes" id="UP000286576">
    <property type="component" value="Unassembled WGS sequence"/>
</dbReference>
<protein>
    <submittedName>
        <fullName evidence="2">DUF4123 domain-containing protein</fullName>
    </submittedName>
</protein>
<accession>A0A418NNA3</accession>
<evidence type="ECO:0000259" key="1">
    <source>
        <dbReference type="Pfam" id="PF13503"/>
    </source>
</evidence>
<name>A0A418NNA3_9SPHN</name>
<organism evidence="2 3">
    <name type="scientific">Aurantiacibacter zhengii</name>
    <dbReference type="NCBI Taxonomy" id="2307003"/>
    <lineage>
        <taxon>Bacteria</taxon>
        <taxon>Pseudomonadati</taxon>
        <taxon>Pseudomonadota</taxon>
        <taxon>Alphaproteobacteria</taxon>
        <taxon>Sphingomonadales</taxon>
        <taxon>Erythrobacteraceae</taxon>
        <taxon>Aurantiacibacter</taxon>
    </lineage>
</organism>
<proteinExistence type="predicted"/>
<dbReference type="AlphaFoldDB" id="A0A418NNA3"/>
<dbReference type="InterPro" id="IPR025391">
    <property type="entry name" value="DUF4123"/>
</dbReference>
<gene>
    <name evidence="2" type="ORF">D2V07_17340</name>
</gene>
<comment type="caution">
    <text evidence="2">The sequence shown here is derived from an EMBL/GenBank/DDBJ whole genome shotgun (WGS) entry which is preliminary data.</text>
</comment>
<keyword evidence="3" id="KW-1185">Reference proteome</keyword>
<dbReference type="Pfam" id="PF13503">
    <property type="entry name" value="DUF4123"/>
    <property type="match status" value="1"/>
</dbReference>
<evidence type="ECO:0000313" key="2">
    <source>
        <dbReference type="EMBL" id="RIV82873.1"/>
    </source>
</evidence>
<sequence>MRDLQQVSAWFAIVDCARDARLHALVERSEKRACLYSGDYDEDTRKALPYLVQLDRAEPLAETWRQHESGRFWGMLCDSDSSLAELRRHFRKFTTARLPDGEIVLFRFWDPRVFEPFALTGTAEEVAPIFSAVASFVADPGGGRRRYEWNGRLLVNGQPASAAA</sequence>
<feature type="domain" description="DUF4123" evidence="1">
    <location>
        <begin position="10"/>
        <end position="125"/>
    </location>
</feature>
<reference evidence="2 3" key="1">
    <citation type="submission" date="2018-08" db="EMBL/GenBank/DDBJ databases">
        <title>Erythrobacter zhengii sp.nov., a bacterium isolated from deep-sea sediment.</title>
        <authorList>
            <person name="Fang C."/>
            <person name="Wu Y.-H."/>
            <person name="Sun C."/>
            <person name="Wang H."/>
            <person name="Cheng H."/>
            <person name="Meng F.-X."/>
            <person name="Wang C.-S."/>
            <person name="Xu X.-W."/>
        </authorList>
    </citation>
    <scope>NUCLEOTIDE SEQUENCE [LARGE SCALE GENOMIC DNA]</scope>
    <source>
        <strain evidence="2 3">V18</strain>
    </source>
</reference>